<feature type="region of interest" description="Disordered" evidence="1">
    <location>
        <begin position="182"/>
        <end position="211"/>
    </location>
</feature>
<feature type="compositionally biased region" description="Basic and acidic residues" evidence="1">
    <location>
        <begin position="182"/>
        <end position="205"/>
    </location>
</feature>
<reference evidence="3 4" key="1">
    <citation type="submission" date="2024-08" db="EMBL/GenBank/DDBJ databases">
        <authorList>
            <person name="Lu H."/>
        </authorList>
    </citation>
    <scope>NUCLEOTIDE SEQUENCE [LARGE SCALE GENOMIC DNA]</scope>
    <source>
        <strain evidence="3 4">BYS78W</strain>
    </source>
</reference>
<proteinExistence type="predicted"/>
<accession>A0ABW7H6I8</accession>
<comment type="caution">
    <text evidence="3">The sequence shown here is derived from an EMBL/GenBank/DDBJ whole genome shotgun (WGS) entry which is preliminary data.</text>
</comment>
<organism evidence="3 4">
    <name type="scientific">Pelomonas candidula</name>
    <dbReference type="NCBI Taxonomy" id="3299025"/>
    <lineage>
        <taxon>Bacteria</taxon>
        <taxon>Pseudomonadati</taxon>
        <taxon>Pseudomonadota</taxon>
        <taxon>Betaproteobacteria</taxon>
        <taxon>Burkholderiales</taxon>
        <taxon>Sphaerotilaceae</taxon>
        <taxon>Roseateles</taxon>
    </lineage>
</organism>
<name>A0ABW7H6I8_9BURK</name>
<feature type="transmembrane region" description="Helical" evidence="2">
    <location>
        <begin position="140"/>
        <end position="163"/>
    </location>
</feature>
<evidence type="ECO:0000313" key="4">
    <source>
        <dbReference type="Proteomes" id="UP001606134"/>
    </source>
</evidence>
<feature type="transmembrane region" description="Helical" evidence="2">
    <location>
        <begin position="12"/>
        <end position="33"/>
    </location>
</feature>
<feature type="transmembrane region" description="Helical" evidence="2">
    <location>
        <begin position="74"/>
        <end position="92"/>
    </location>
</feature>
<keyword evidence="4" id="KW-1185">Reference proteome</keyword>
<feature type="transmembrane region" description="Helical" evidence="2">
    <location>
        <begin position="45"/>
        <end position="68"/>
    </location>
</feature>
<protein>
    <submittedName>
        <fullName evidence="3">Uncharacterized protein</fullName>
    </submittedName>
</protein>
<feature type="transmembrane region" description="Helical" evidence="2">
    <location>
        <begin position="99"/>
        <end position="120"/>
    </location>
</feature>
<keyword evidence="2" id="KW-1133">Transmembrane helix</keyword>
<dbReference type="RefSeq" id="WP_394406199.1">
    <property type="nucleotide sequence ID" value="NZ_JBIGIC010000001.1"/>
</dbReference>
<keyword evidence="2" id="KW-0472">Membrane</keyword>
<keyword evidence="2" id="KW-0812">Transmembrane</keyword>
<dbReference type="EMBL" id="JBIGIC010000001">
    <property type="protein sequence ID" value="MFG6485519.1"/>
    <property type="molecule type" value="Genomic_DNA"/>
</dbReference>
<sequence length="211" mass="20981">MSGAANLWPWLAVAGAGALHGLNPCSGWALAAARGIRSGQARQALLALRPIALGHAAAVVAVAGLVAVSGALDALPLLAAGAGLGGATLLLLKRRGGLAASAFVTATLQGSGLMLVPAFIPLCLSASPAREITASGSLLLALAAVGVHMAAMLAVTAGVAWAACDATARLRGAATRMRELHGPARHDAHASRDHRPVEQPHREAGARLGLP</sequence>
<gene>
    <name evidence="3" type="ORF">ACG04R_02475</name>
</gene>
<evidence type="ECO:0000256" key="1">
    <source>
        <dbReference type="SAM" id="MobiDB-lite"/>
    </source>
</evidence>
<evidence type="ECO:0000313" key="3">
    <source>
        <dbReference type="EMBL" id="MFG6485519.1"/>
    </source>
</evidence>
<evidence type="ECO:0000256" key="2">
    <source>
        <dbReference type="SAM" id="Phobius"/>
    </source>
</evidence>
<dbReference type="Proteomes" id="UP001606134">
    <property type="component" value="Unassembled WGS sequence"/>
</dbReference>